<evidence type="ECO:0000259" key="12">
    <source>
        <dbReference type="PROSITE" id="PS50835"/>
    </source>
</evidence>
<evidence type="ECO:0000256" key="11">
    <source>
        <dbReference type="SAM" id="SignalP"/>
    </source>
</evidence>
<dbReference type="OMA" id="MWATEPP"/>
<reference evidence="13" key="2">
    <citation type="submission" date="2025-09" db="UniProtKB">
        <authorList>
            <consortium name="Ensembl"/>
        </authorList>
    </citation>
    <scope>IDENTIFICATION</scope>
</reference>
<dbReference type="Ensembl" id="ENSGMOT00000043288.1">
    <property type="protein sequence ID" value="ENSGMOP00000062662.1"/>
    <property type="gene ID" value="ENSGMOG00000023731.1"/>
</dbReference>
<keyword evidence="2" id="KW-1003">Cell membrane</keyword>
<keyword evidence="6" id="KW-0472">Membrane</keyword>
<sequence length="157" mass="17478">MTVLGSVVIQTVVLLTGLVVVRGDPQVGCVFGGSCVLPCRFHPNSDTILHWNKVNGKDVQVHSYYDDQDQLGHQDPLYKGRTSLFHDQMSGGNASLGLARVNLQDQGRYLCYASTSQNNQETFVTLTVRGELKSWVNLNPNPNPNFELLVLMRYNII</sequence>
<accession>A0A8C5CKY7</accession>
<dbReference type="GO" id="GO:0042102">
    <property type="term" value="P:positive regulation of T cell proliferation"/>
    <property type="evidence" value="ECO:0007669"/>
    <property type="project" value="TreeGrafter"/>
</dbReference>
<organism evidence="13 14">
    <name type="scientific">Gadus morhua</name>
    <name type="common">Atlantic cod</name>
    <dbReference type="NCBI Taxonomy" id="8049"/>
    <lineage>
        <taxon>Eukaryota</taxon>
        <taxon>Metazoa</taxon>
        <taxon>Chordata</taxon>
        <taxon>Craniata</taxon>
        <taxon>Vertebrata</taxon>
        <taxon>Euteleostomi</taxon>
        <taxon>Actinopterygii</taxon>
        <taxon>Neopterygii</taxon>
        <taxon>Teleostei</taxon>
        <taxon>Neoteleostei</taxon>
        <taxon>Acanthomorphata</taxon>
        <taxon>Zeiogadaria</taxon>
        <taxon>Gadariae</taxon>
        <taxon>Gadiformes</taxon>
        <taxon>Gadoidei</taxon>
        <taxon>Gadidae</taxon>
        <taxon>Gadus</taxon>
    </lineage>
</organism>
<evidence type="ECO:0000256" key="8">
    <source>
        <dbReference type="ARBA" id="ARBA00023170"/>
    </source>
</evidence>
<comment type="subcellular location">
    <subcellularLocation>
        <location evidence="1">Cell membrane</location>
        <topology evidence="1">Single-pass type I membrane protein</topology>
    </subcellularLocation>
</comment>
<reference evidence="13" key="1">
    <citation type="submission" date="2025-08" db="UniProtKB">
        <authorList>
            <consortium name="Ensembl"/>
        </authorList>
    </citation>
    <scope>IDENTIFICATION</scope>
</reference>
<evidence type="ECO:0000256" key="2">
    <source>
        <dbReference type="ARBA" id="ARBA00022475"/>
    </source>
</evidence>
<dbReference type="GO" id="GO:0006955">
    <property type="term" value="P:immune response"/>
    <property type="evidence" value="ECO:0007669"/>
    <property type="project" value="TreeGrafter"/>
</dbReference>
<dbReference type="InterPro" id="IPR051713">
    <property type="entry name" value="T-cell_Activation_Regulation"/>
</dbReference>
<dbReference type="FunFam" id="2.60.40.10:FF:000142">
    <property type="entry name" value="V-set domain-containing T-cell activation inhibitor 1"/>
    <property type="match status" value="1"/>
</dbReference>
<feature type="chain" id="PRO_5034398204" description="Ig-like domain-containing protein" evidence="11">
    <location>
        <begin position="24"/>
        <end position="157"/>
    </location>
</feature>
<dbReference type="InterPro" id="IPR013106">
    <property type="entry name" value="Ig_V-set"/>
</dbReference>
<keyword evidence="9" id="KW-0325">Glycoprotein</keyword>
<evidence type="ECO:0000256" key="3">
    <source>
        <dbReference type="ARBA" id="ARBA00022692"/>
    </source>
</evidence>
<keyword evidence="7" id="KW-1015">Disulfide bond</keyword>
<dbReference type="InterPro" id="IPR007110">
    <property type="entry name" value="Ig-like_dom"/>
</dbReference>
<evidence type="ECO:0000256" key="5">
    <source>
        <dbReference type="ARBA" id="ARBA00022989"/>
    </source>
</evidence>
<dbReference type="GeneTree" id="ENSGT01030000236216"/>
<feature type="signal peptide" evidence="11">
    <location>
        <begin position="1"/>
        <end position="23"/>
    </location>
</feature>
<dbReference type="Proteomes" id="UP000694546">
    <property type="component" value="Chromosome 23"/>
</dbReference>
<dbReference type="InterPro" id="IPR036179">
    <property type="entry name" value="Ig-like_dom_sf"/>
</dbReference>
<keyword evidence="4 11" id="KW-0732">Signal</keyword>
<keyword evidence="10" id="KW-0393">Immunoglobulin domain</keyword>
<protein>
    <recommendedName>
        <fullName evidence="12">Ig-like domain-containing protein</fullName>
    </recommendedName>
</protein>
<dbReference type="Gene3D" id="2.60.40.10">
    <property type="entry name" value="Immunoglobulins"/>
    <property type="match status" value="1"/>
</dbReference>
<dbReference type="InterPro" id="IPR013783">
    <property type="entry name" value="Ig-like_fold"/>
</dbReference>
<evidence type="ECO:0000313" key="13">
    <source>
        <dbReference type="Ensembl" id="ENSGMOP00000062662.1"/>
    </source>
</evidence>
<dbReference type="GO" id="GO:0042130">
    <property type="term" value="P:negative regulation of T cell proliferation"/>
    <property type="evidence" value="ECO:0007669"/>
    <property type="project" value="TreeGrafter"/>
</dbReference>
<evidence type="ECO:0000256" key="1">
    <source>
        <dbReference type="ARBA" id="ARBA00004251"/>
    </source>
</evidence>
<evidence type="ECO:0000313" key="14">
    <source>
        <dbReference type="Proteomes" id="UP000694546"/>
    </source>
</evidence>
<dbReference type="SUPFAM" id="SSF48726">
    <property type="entry name" value="Immunoglobulin"/>
    <property type="match status" value="1"/>
</dbReference>
<dbReference type="Pfam" id="PF07686">
    <property type="entry name" value="V-set"/>
    <property type="match status" value="1"/>
</dbReference>
<dbReference type="GO" id="GO:0071222">
    <property type="term" value="P:cellular response to lipopolysaccharide"/>
    <property type="evidence" value="ECO:0007669"/>
    <property type="project" value="TreeGrafter"/>
</dbReference>
<keyword evidence="3" id="KW-0812">Transmembrane</keyword>
<dbReference type="GO" id="GO:0009897">
    <property type="term" value="C:external side of plasma membrane"/>
    <property type="evidence" value="ECO:0007669"/>
    <property type="project" value="TreeGrafter"/>
</dbReference>
<dbReference type="GO" id="GO:0031295">
    <property type="term" value="P:T cell costimulation"/>
    <property type="evidence" value="ECO:0007669"/>
    <property type="project" value="TreeGrafter"/>
</dbReference>
<dbReference type="PANTHER" id="PTHR25466">
    <property type="entry name" value="T-LYMPHOCYTE ACTIVATION ANTIGEN"/>
    <property type="match status" value="1"/>
</dbReference>
<dbReference type="PANTHER" id="PTHR25466:SF14">
    <property type="entry name" value="BUTYROPHILIN SUBFAMILY 2 MEMBER A2-LIKE-RELATED"/>
    <property type="match status" value="1"/>
</dbReference>
<dbReference type="SMART" id="SM00409">
    <property type="entry name" value="IG"/>
    <property type="match status" value="1"/>
</dbReference>
<feature type="domain" description="Ig-like" evidence="12">
    <location>
        <begin position="32"/>
        <end position="127"/>
    </location>
</feature>
<dbReference type="AlphaFoldDB" id="A0A8C5CKY7"/>
<evidence type="ECO:0000256" key="10">
    <source>
        <dbReference type="ARBA" id="ARBA00023319"/>
    </source>
</evidence>
<proteinExistence type="predicted"/>
<evidence type="ECO:0000256" key="6">
    <source>
        <dbReference type="ARBA" id="ARBA00023136"/>
    </source>
</evidence>
<evidence type="ECO:0000256" key="4">
    <source>
        <dbReference type="ARBA" id="ARBA00022729"/>
    </source>
</evidence>
<keyword evidence="8" id="KW-0675">Receptor</keyword>
<keyword evidence="14" id="KW-1185">Reference proteome</keyword>
<evidence type="ECO:0000256" key="9">
    <source>
        <dbReference type="ARBA" id="ARBA00023180"/>
    </source>
</evidence>
<evidence type="ECO:0000256" key="7">
    <source>
        <dbReference type="ARBA" id="ARBA00023157"/>
    </source>
</evidence>
<dbReference type="InterPro" id="IPR003599">
    <property type="entry name" value="Ig_sub"/>
</dbReference>
<name>A0A8C5CKY7_GADMO</name>
<dbReference type="GO" id="GO:0007166">
    <property type="term" value="P:cell surface receptor signaling pathway"/>
    <property type="evidence" value="ECO:0007669"/>
    <property type="project" value="TreeGrafter"/>
</dbReference>
<keyword evidence="5" id="KW-1133">Transmembrane helix</keyword>
<dbReference type="PROSITE" id="PS50835">
    <property type="entry name" value="IG_LIKE"/>
    <property type="match status" value="1"/>
</dbReference>